<dbReference type="Gene3D" id="3.40.50.1240">
    <property type="entry name" value="Phosphoglycerate mutase-like"/>
    <property type="match status" value="1"/>
</dbReference>
<dbReference type="GO" id="GO:0005737">
    <property type="term" value="C:cytoplasm"/>
    <property type="evidence" value="ECO:0007669"/>
    <property type="project" value="TreeGrafter"/>
</dbReference>
<gene>
    <name evidence="5" type="ORF">EDD54_3319</name>
</gene>
<dbReference type="InterPro" id="IPR013078">
    <property type="entry name" value="His_Pase_superF_clade-1"/>
</dbReference>
<accession>A0A4R6RCD8</accession>
<feature type="active site" description="Proton donor/acceptor" evidence="3">
    <location>
        <position position="101"/>
    </location>
</feature>
<dbReference type="PANTHER" id="PTHR48100:SF1">
    <property type="entry name" value="HISTIDINE PHOSPHATASE FAMILY PROTEIN-RELATED"/>
    <property type="match status" value="1"/>
</dbReference>
<keyword evidence="6" id="KW-1185">Reference proteome</keyword>
<proteinExistence type="predicted"/>
<feature type="active site" description="Tele-phosphohistidine intermediate" evidence="3">
    <location>
        <position position="16"/>
    </location>
</feature>
<evidence type="ECO:0000313" key="5">
    <source>
        <dbReference type="EMBL" id="TDP83357.1"/>
    </source>
</evidence>
<sequence length="204" mass="22531">MSPLANHPHDLVVVRHGQTDWNAALRLQGREDIPLNDTGRAQARRNGAAFAERCARLGLDPATHYDYLASPLSRASETMRLFREAAGLDPLAFRTDERLVEIDFGRWSGLTGAEIEARDPEEWALRHTENWHHVPPGGESSAAAIDRLTPLVQALARPTVLVTHGGVNRVLSVLLGILAVAETRGFTTPQDRFYVWSGGTVEWV</sequence>
<name>A0A4R6RCD8_9HYPH</name>
<dbReference type="Pfam" id="PF00300">
    <property type="entry name" value="His_Phos_1"/>
    <property type="match status" value="1"/>
</dbReference>
<dbReference type="PROSITE" id="PS00175">
    <property type="entry name" value="PG_MUTASE"/>
    <property type="match status" value="1"/>
</dbReference>
<protein>
    <submittedName>
        <fullName evidence="5">Putative phosphoglycerate mutase</fullName>
    </submittedName>
</protein>
<evidence type="ECO:0000256" key="3">
    <source>
        <dbReference type="PIRSR" id="PIRSR613078-1"/>
    </source>
</evidence>
<dbReference type="InterPro" id="IPR001345">
    <property type="entry name" value="PG/BPGM_mutase_AS"/>
</dbReference>
<evidence type="ECO:0000256" key="4">
    <source>
        <dbReference type="PIRSR" id="PIRSR613078-2"/>
    </source>
</evidence>
<dbReference type="GO" id="GO:0016791">
    <property type="term" value="F:phosphatase activity"/>
    <property type="evidence" value="ECO:0007669"/>
    <property type="project" value="TreeGrafter"/>
</dbReference>
<reference evidence="5 6" key="1">
    <citation type="submission" date="2019-03" db="EMBL/GenBank/DDBJ databases">
        <title>Genomic Encyclopedia of Type Strains, Phase IV (KMG-IV): sequencing the most valuable type-strain genomes for metagenomic binning, comparative biology and taxonomic classification.</title>
        <authorList>
            <person name="Goeker M."/>
        </authorList>
    </citation>
    <scope>NUCLEOTIDE SEQUENCE [LARGE SCALE GENOMIC DNA]</scope>
    <source>
        <strain evidence="5 6">DSM 102969</strain>
    </source>
</reference>
<dbReference type="PANTHER" id="PTHR48100">
    <property type="entry name" value="BROAD-SPECIFICITY PHOSPHATASE YOR283W-RELATED"/>
    <property type="match status" value="1"/>
</dbReference>
<dbReference type="EMBL" id="SNXY01000009">
    <property type="protein sequence ID" value="TDP83357.1"/>
    <property type="molecule type" value="Genomic_DNA"/>
</dbReference>
<dbReference type="OrthoDB" id="9781415at2"/>
<dbReference type="AlphaFoldDB" id="A0A4R6RCD8"/>
<dbReference type="SUPFAM" id="SSF53254">
    <property type="entry name" value="Phosphoglycerate mutase-like"/>
    <property type="match status" value="1"/>
</dbReference>
<evidence type="ECO:0000256" key="1">
    <source>
        <dbReference type="ARBA" id="ARBA00023152"/>
    </source>
</evidence>
<dbReference type="InterPro" id="IPR029033">
    <property type="entry name" value="His_PPase_superfam"/>
</dbReference>
<keyword evidence="1" id="KW-0324">Glycolysis</keyword>
<dbReference type="RefSeq" id="WP_126538241.1">
    <property type="nucleotide sequence ID" value="NZ_BSPM01000009.1"/>
</dbReference>
<organism evidence="5 6">
    <name type="scientific">Oharaeibacter diazotrophicus</name>
    <dbReference type="NCBI Taxonomy" id="1920512"/>
    <lineage>
        <taxon>Bacteria</taxon>
        <taxon>Pseudomonadati</taxon>
        <taxon>Pseudomonadota</taxon>
        <taxon>Alphaproteobacteria</taxon>
        <taxon>Hyphomicrobiales</taxon>
        <taxon>Pleomorphomonadaceae</taxon>
        <taxon>Oharaeibacter</taxon>
    </lineage>
</organism>
<evidence type="ECO:0000313" key="6">
    <source>
        <dbReference type="Proteomes" id="UP000294547"/>
    </source>
</evidence>
<comment type="caution">
    <text evidence="5">The sequence shown here is derived from an EMBL/GenBank/DDBJ whole genome shotgun (WGS) entry which is preliminary data.</text>
</comment>
<dbReference type="CDD" id="cd07067">
    <property type="entry name" value="HP_PGM_like"/>
    <property type="match status" value="1"/>
</dbReference>
<evidence type="ECO:0000256" key="2">
    <source>
        <dbReference type="ARBA" id="ARBA00023235"/>
    </source>
</evidence>
<keyword evidence="2" id="KW-0413">Isomerase</keyword>
<dbReference type="InterPro" id="IPR050275">
    <property type="entry name" value="PGM_Phosphatase"/>
</dbReference>
<dbReference type="SMART" id="SM00855">
    <property type="entry name" value="PGAM"/>
    <property type="match status" value="1"/>
</dbReference>
<feature type="binding site" evidence="4">
    <location>
        <position position="74"/>
    </location>
    <ligand>
        <name>substrate</name>
    </ligand>
</feature>
<feature type="binding site" evidence="4">
    <location>
        <begin position="15"/>
        <end position="22"/>
    </location>
    <ligand>
        <name>substrate</name>
    </ligand>
</feature>
<dbReference type="Proteomes" id="UP000294547">
    <property type="component" value="Unassembled WGS sequence"/>
</dbReference>